<protein>
    <recommendedName>
        <fullName evidence="2">CHAD domain-containing protein</fullName>
    </recommendedName>
</protein>
<evidence type="ECO:0000259" key="2">
    <source>
        <dbReference type="PROSITE" id="PS51708"/>
    </source>
</evidence>
<dbReference type="Proteomes" id="UP001138768">
    <property type="component" value="Unassembled WGS sequence"/>
</dbReference>
<dbReference type="InterPro" id="IPR038186">
    <property type="entry name" value="CHAD_dom_sf"/>
</dbReference>
<dbReference type="RefSeq" id="WP_200247464.1">
    <property type="nucleotide sequence ID" value="NZ_NRRY01000040.1"/>
</dbReference>
<evidence type="ECO:0000313" key="4">
    <source>
        <dbReference type="Proteomes" id="UP001138768"/>
    </source>
</evidence>
<evidence type="ECO:0000313" key="3">
    <source>
        <dbReference type="EMBL" id="MBK1620479.1"/>
    </source>
</evidence>
<dbReference type="Pfam" id="PF05235">
    <property type="entry name" value="CHAD"/>
    <property type="match status" value="1"/>
</dbReference>
<feature type="compositionally biased region" description="Low complexity" evidence="1">
    <location>
        <begin position="540"/>
        <end position="558"/>
    </location>
</feature>
<organism evidence="3 4">
    <name type="scientific">Lamprobacter modestohalophilus</name>
    <dbReference type="NCBI Taxonomy" id="1064514"/>
    <lineage>
        <taxon>Bacteria</taxon>
        <taxon>Pseudomonadati</taxon>
        <taxon>Pseudomonadota</taxon>
        <taxon>Gammaproteobacteria</taxon>
        <taxon>Chromatiales</taxon>
        <taxon>Chromatiaceae</taxon>
        <taxon>Lamprobacter</taxon>
    </lineage>
</organism>
<evidence type="ECO:0000256" key="1">
    <source>
        <dbReference type="SAM" id="MobiDB-lite"/>
    </source>
</evidence>
<gene>
    <name evidence="3" type="ORF">CKO42_18965</name>
</gene>
<feature type="region of interest" description="Disordered" evidence="1">
    <location>
        <begin position="535"/>
        <end position="570"/>
    </location>
</feature>
<dbReference type="SMART" id="SM00880">
    <property type="entry name" value="CHAD"/>
    <property type="match status" value="1"/>
</dbReference>
<dbReference type="AlphaFoldDB" id="A0A9X0WBP7"/>
<dbReference type="PROSITE" id="PS51708">
    <property type="entry name" value="CHAD"/>
    <property type="match status" value="1"/>
</dbReference>
<dbReference type="EMBL" id="NRRY01000040">
    <property type="protein sequence ID" value="MBK1620479.1"/>
    <property type="molecule type" value="Genomic_DNA"/>
</dbReference>
<dbReference type="PANTHER" id="PTHR39339:SF1">
    <property type="entry name" value="CHAD DOMAIN-CONTAINING PROTEIN"/>
    <property type="match status" value="1"/>
</dbReference>
<sequence length="640" mass="71256">MTDIASIEATVESFYKMRQTNSGTAELLVPSGLELHALIDAIDELIPAVREPDVTLSRRFFDSFDWRLFVAGVSLEWRFSESSASPYTAMSLFEDAQPARSTLCWRDLSESDAEPILQPLESEPGLLDEMPAGPVRERLAPLLEMRRLLPMVEVISQQTLVRLLNEDEKTVVRLVVEQNHFREPNAGRHGNLMCRLRLLSVRGYAEAFEQARLVLEKRLGLSVLDEPLAQEPLAQEALLAAGHRPGAYSTKLDQQLEPDQRADLATKQILRGLLETLEANLEGTRQNLDSEFLHDLRVATRRTRSALSQIKGVFPEALVVDFKQRFAWLQQITGPVRDLDVYLLDFPDMERRLPPALRSDLKPLHEQLVRLHAEAQRQLSQALGSAAFDSLLRDWHRFLDAEMPVSKAPTAEAVDLHPRARQAHPSHGPLPSDAELPGQALLPKQAAVPIKQVADQRIRKMLKRVRAEGRAITEDSPPEALHELRKSCKKLRYLMEFFQSLYPRDQIREQIKQTKLLLDNLGRFQDTAVQAQHLREHAESSVNASAGTSANAGANASAKPSVTSASTNASKNGLPPGTLLAMGALIGQLLNDQASARATFSDVFAAFDSAENAKRFKTLFATHDLCASAESARDKCGMPE</sequence>
<keyword evidence="4" id="KW-1185">Reference proteome</keyword>
<feature type="compositionally biased region" description="Polar residues" evidence="1">
    <location>
        <begin position="560"/>
        <end position="570"/>
    </location>
</feature>
<accession>A0A9X0WBP7</accession>
<comment type="caution">
    <text evidence="3">The sequence shown here is derived from an EMBL/GenBank/DDBJ whole genome shotgun (WGS) entry which is preliminary data.</text>
</comment>
<reference evidence="3 4" key="1">
    <citation type="journal article" date="2020" name="Microorganisms">
        <title>Osmotic Adaptation and Compatible Solute Biosynthesis of Phototrophic Bacteria as Revealed from Genome Analyses.</title>
        <authorList>
            <person name="Imhoff J.F."/>
            <person name="Rahn T."/>
            <person name="Kunzel S."/>
            <person name="Keller A."/>
            <person name="Neulinger S.C."/>
        </authorList>
    </citation>
    <scope>NUCLEOTIDE SEQUENCE [LARGE SCALE GENOMIC DNA]</scope>
    <source>
        <strain evidence="3 4">DSM 25653</strain>
    </source>
</reference>
<proteinExistence type="predicted"/>
<dbReference type="InterPro" id="IPR007899">
    <property type="entry name" value="CHAD_dom"/>
</dbReference>
<dbReference type="PANTHER" id="PTHR39339">
    <property type="entry name" value="SLR1444 PROTEIN"/>
    <property type="match status" value="1"/>
</dbReference>
<dbReference type="Gene3D" id="1.40.20.10">
    <property type="entry name" value="CHAD domain"/>
    <property type="match status" value="1"/>
</dbReference>
<name>A0A9X0WBP7_9GAMM</name>
<feature type="domain" description="CHAD" evidence="2">
    <location>
        <begin position="259"/>
        <end position="609"/>
    </location>
</feature>